<accession>A0A8J5KDS3</accession>
<dbReference type="AlphaFoldDB" id="A0A8J5KDS3"/>
<dbReference type="PANTHER" id="PTHR31972">
    <property type="entry name" value="EXPRESSED PROTEIN"/>
    <property type="match status" value="1"/>
</dbReference>
<keyword evidence="2" id="KW-1185">Reference proteome</keyword>
<comment type="caution">
    <text evidence="1">The sequence shown here is derived from an EMBL/GenBank/DDBJ whole genome shotgun (WGS) entry which is preliminary data.</text>
</comment>
<name>A0A8J5KDS3_ZINOF</name>
<dbReference type="Pfam" id="PF05910">
    <property type="entry name" value="DUF868"/>
    <property type="match status" value="1"/>
</dbReference>
<reference evidence="1 2" key="1">
    <citation type="submission" date="2020-08" db="EMBL/GenBank/DDBJ databases">
        <title>Plant Genome Project.</title>
        <authorList>
            <person name="Zhang R.-G."/>
        </authorList>
    </citation>
    <scope>NUCLEOTIDE SEQUENCE [LARGE SCALE GENOMIC DNA]</scope>
    <source>
        <tissue evidence="1">Rhizome</tissue>
    </source>
</reference>
<proteinExistence type="predicted"/>
<organism evidence="1 2">
    <name type="scientific">Zingiber officinale</name>
    <name type="common">Ginger</name>
    <name type="synonym">Amomum zingiber</name>
    <dbReference type="NCBI Taxonomy" id="94328"/>
    <lineage>
        <taxon>Eukaryota</taxon>
        <taxon>Viridiplantae</taxon>
        <taxon>Streptophyta</taxon>
        <taxon>Embryophyta</taxon>
        <taxon>Tracheophyta</taxon>
        <taxon>Spermatophyta</taxon>
        <taxon>Magnoliopsida</taxon>
        <taxon>Liliopsida</taxon>
        <taxon>Zingiberales</taxon>
        <taxon>Zingiberaceae</taxon>
        <taxon>Zingiber</taxon>
    </lineage>
</organism>
<evidence type="ECO:0000313" key="2">
    <source>
        <dbReference type="Proteomes" id="UP000734854"/>
    </source>
</evidence>
<dbReference type="PANTHER" id="PTHR31972:SF48">
    <property type="entry name" value="OS04G0407500 PROTEIN"/>
    <property type="match status" value="1"/>
</dbReference>
<dbReference type="EMBL" id="JACMSC010000018">
    <property type="protein sequence ID" value="KAG6477123.1"/>
    <property type="molecule type" value="Genomic_DNA"/>
</dbReference>
<evidence type="ECO:0000313" key="1">
    <source>
        <dbReference type="EMBL" id="KAG6477123.1"/>
    </source>
</evidence>
<dbReference type="Proteomes" id="UP000734854">
    <property type="component" value="Unassembled WGS sequence"/>
</dbReference>
<gene>
    <name evidence="1" type="ORF">ZIOFF_066375</name>
</gene>
<dbReference type="InterPro" id="IPR008586">
    <property type="entry name" value="DUF868_pln"/>
</dbReference>
<sequence>MAAKPRKASNLLLLGPSMRDFASCFGNHAIKVSDGGSTGSSSGSNSSVVADRAGSGLSAVTCFYRARLSAPKDVLLRVTWSKANAAPLLSLAVVDDDGPRSALPWEINAFDSQSMTEKRGARSYISGCCAICLHWDISAARYESGPEPVDGFYVVVVVESELALLLGDLSRDFVNKLEGALPLAQCSTICRREQVLGHAHHSTRARFHDAGSDHEITIRCKGHGRDAKDSELSVSVDKKLVVHVRSLRWNFRGNQTIFIDGSPVDMMWDVHHWWFMFRTRSTLESRLWLEEEALNAEQGTSGFSLVIQAFRSP</sequence>
<dbReference type="OrthoDB" id="678233at2759"/>
<protein>
    <submittedName>
        <fullName evidence="1">Uncharacterized protein</fullName>
    </submittedName>
</protein>